<name>A0A1I1ECY6_9BACT</name>
<keyword evidence="4" id="KW-0479">Metal-binding</keyword>
<evidence type="ECO:0000256" key="5">
    <source>
        <dbReference type="ARBA" id="ARBA00022884"/>
    </source>
</evidence>
<dbReference type="SUPFAM" id="SSF140864">
    <property type="entry name" value="TROVE domain-like"/>
    <property type="match status" value="1"/>
</dbReference>
<dbReference type="OrthoDB" id="208855at2"/>
<keyword evidence="6" id="KW-0687">Ribonucleoprotein</keyword>
<evidence type="ECO:0000256" key="4">
    <source>
        <dbReference type="ARBA" id="ARBA00022723"/>
    </source>
</evidence>
<evidence type="ECO:0000256" key="6">
    <source>
        <dbReference type="ARBA" id="ARBA00023274"/>
    </source>
</evidence>
<dbReference type="AlphaFoldDB" id="A0A1I1ECY6"/>
<dbReference type="Gene3D" id="3.40.50.410">
    <property type="entry name" value="von Willebrand factor, type A domain"/>
    <property type="match status" value="1"/>
</dbReference>
<keyword evidence="9" id="KW-1185">Reference proteome</keyword>
<dbReference type="InterPro" id="IPR040322">
    <property type="entry name" value="TROVE2"/>
</dbReference>
<dbReference type="Pfam" id="PF05731">
    <property type="entry name" value="TROVE"/>
    <property type="match status" value="1"/>
</dbReference>
<dbReference type="STRING" id="927664.SAMN05421780_101739"/>
<dbReference type="PANTHER" id="PTHR14202:SF0">
    <property type="entry name" value="RNA-BINDING PROTEIN RO60"/>
    <property type="match status" value="1"/>
</dbReference>
<dbReference type="InterPro" id="IPR037214">
    <property type="entry name" value="TROVE_dom_sf"/>
</dbReference>
<proteinExistence type="inferred from homology"/>
<dbReference type="Pfam" id="PF25045">
    <property type="entry name" value="vWA_Ro60"/>
    <property type="match status" value="1"/>
</dbReference>
<dbReference type="InterPro" id="IPR036465">
    <property type="entry name" value="vWFA_dom_sf"/>
</dbReference>
<evidence type="ECO:0000313" key="9">
    <source>
        <dbReference type="Proteomes" id="UP000199514"/>
    </source>
</evidence>
<dbReference type="RefSeq" id="WP_091507460.1">
    <property type="nucleotide sequence ID" value="NZ_FOLE01000001.1"/>
</dbReference>
<keyword evidence="3" id="KW-0963">Cytoplasm</keyword>
<feature type="domain" description="TROVE" evidence="7">
    <location>
        <begin position="13"/>
        <end position="323"/>
    </location>
</feature>
<evidence type="ECO:0000256" key="2">
    <source>
        <dbReference type="ARBA" id="ARBA00007814"/>
    </source>
</evidence>
<dbReference type="GO" id="GO:0003723">
    <property type="term" value="F:RNA binding"/>
    <property type="evidence" value="ECO:0007669"/>
    <property type="project" value="UniProtKB-KW"/>
</dbReference>
<dbReference type="InterPro" id="IPR008858">
    <property type="entry name" value="TROVE_dom"/>
</dbReference>
<dbReference type="GO" id="GO:0005737">
    <property type="term" value="C:cytoplasm"/>
    <property type="evidence" value="ECO:0007669"/>
    <property type="project" value="UniProtKB-SubCell"/>
</dbReference>
<organism evidence="8 9">
    <name type="scientific">Flexibacter flexilis DSM 6793</name>
    <dbReference type="NCBI Taxonomy" id="927664"/>
    <lineage>
        <taxon>Bacteria</taxon>
        <taxon>Pseudomonadati</taxon>
        <taxon>Bacteroidota</taxon>
        <taxon>Cytophagia</taxon>
        <taxon>Cytophagales</taxon>
        <taxon>Flexibacteraceae</taxon>
        <taxon>Flexibacter</taxon>
    </lineage>
</organism>
<evidence type="ECO:0000256" key="3">
    <source>
        <dbReference type="ARBA" id="ARBA00022490"/>
    </source>
</evidence>
<reference evidence="8 9" key="1">
    <citation type="submission" date="2016-10" db="EMBL/GenBank/DDBJ databases">
        <authorList>
            <person name="de Groot N.N."/>
        </authorList>
    </citation>
    <scope>NUCLEOTIDE SEQUENCE [LARGE SCALE GENOMIC DNA]</scope>
    <source>
        <strain evidence="8 9">DSM 6793</strain>
    </source>
</reference>
<comment type="subcellular location">
    <subcellularLocation>
        <location evidence="1">Cytoplasm</location>
    </subcellularLocation>
</comment>
<dbReference type="InterPro" id="IPR056800">
    <property type="entry name" value="vWA_Ro60"/>
</dbReference>
<evidence type="ECO:0000259" key="7">
    <source>
        <dbReference type="PROSITE" id="PS50988"/>
    </source>
</evidence>
<evidence type="ECO:0000313" key="8">
    <source>
        <dbReference type="EMBL" id="SFB84626.1"/>
    </source>
</evidence>
<dbReference type="Proteomes" id="UP000199514">
    <property type="component" value="Unassembled WGS sequence"/>
</dbReference>
<sequence length="513" mass="58190">MLFNWLKKGAKKVTNHEGATAYALSPALELYTAVVTASLSDNFYEKGSERLERIRQLIGQNKPEFVLQLAIYTRQKMHLRSVPLVLLVEAAPLLSGDFYLSRAIGQVILRADEITELLAYYQFANQRKGVKKLNKLSKQIQKGLAKAFNRFDEYQFAKYDRQGAEIKLRDALFLVHPKAKNEAQQEIFNKIAAQTLATPYTWETELSALGQQTFANDQERRRAVCAKWEELIFSGKLGYMAMLRNLRNMLEANISAEAIGRVANTLAEPAAVAAAKQLPFRYLSAYRELLANEKTNREATQRLIEALEMAVRHTAANIQGFDANTRVLVAADVSGSMQTPISQKSSVMLYDIGLMLAMLLRNRCQNIETGIFGDTWKIVPMESKRILHNVQEFYRREGEVGYSTNGHLVIKDLRARNAIMDKVMIFTDCQLWNSTQDGSTLQEEWKQYKRIAPKAKLYLFDLAGHGNTPVDSLRDDVYLLAGWSDKIFEILNAIEQGQSALDKIKQISLEDEN</sequence>
<protein>
    <submittedName>
        <fullName evidence="8">TROVE domain-containing protein</fullName>
    </submittedName>
</protein>
<evidence type="ECO:0000256" key="1">
    <source>
        <dbReference type="ARBA" id="ARBA00004496"/>
    </source>
</evidence>
<accession>A0A1I1ECY6</accession>
<keyword evidence="5" id="KW-0694">RNA-binding</keyword>
<dbReference type="EMBL" id="FOLE01000001">
    <property type="protein sequence ID" value="SFB84626.1"/>
    <property type="molecule type" value="Genomic_DNA"/>
</dbReference>
<dbReference type="PANTHER" id="PTHR14202">
    <property type="entry name" value="60 KDA RIBONUCLEOPROTEIN SSA/RO"/>
    <property type="match status" value="1"/>
</dbReference>
<gene>
    <name evidence="8" type="ORF">SAMN05421780_101739</name>
</gene>
<comment type="similarity">
    <text evidence="2">Belongs to the Ro 60 kDa family.</text>
</comment>
<dbReference type="GO" id="GO:1990904">
    <property type="term" value="C:ribonucleoprotein complex"/>
    <property type="evidence" value="ECO:0007669"/>
    <property type="project" value="UniProtKB-KW"/>
</dbReference>
<dbReference type="SUPFAM" id="SSF53300">
    <property type="entry name" value="vWA-like"/>
    <property type="match status" value="1"/>
</dbReference>
<dbReference type="GO" id="GO:0046872">
    <property type="term" value="F:metal ion binding"/>
    <property type="evidence" value="ECO:0007669"/>
    <property type="project" value="UniProtKB-KW"/>
</dbReference>
<dbReference type="PROSITE" id="PS50988">
    <property type="entry name" value="TROVE"/>
    <property type="match status" value="1"/>
</dbReference>